<evidence type="ECO:0000256" key="3">
    <source>
        <dbReference type="ARBA" id="ARBA00022737"/>
    </source>
</evidence>
<reference evidence="8" key="3">
    <citation type="submission" date="2025-08" db="UniProtKB">
        <authorList>
            <consortium name="Ensembl"/>
        </authorList>
    </citation>
    <scope>IDENTIFICATION</scope>
</reference>
<protein>
    <recommendedName>
        <fullName evidence="7">Sushi domain-containing protein</fullName>
    </recommendedName>
</protein>
<reference evidence="8" key="4">
    <citation type="submission" date="2025-09" db="UniProtKB">
        <authorList>
            <consortium name="Ensembl"/>
        </authorList>
    </citation>
    <scope>IDENTIFICATION</scope>
</reference>
<dbReference type="InParanoid" id="H2XPP3"/>
<accession>H2XPP3</accession>
<sequence length="287" mass="31723">QEGCDAPTLRNGDYSPRSSNHRAYSAITIRCRDGYKPRSRHSICRGYGSYYHWSPSPYCERDAKCDPPNLRNGNFSPLKSKYNRNTAITVTCSPGYKTRSGDSLSYCRGNSYVAYWRPLPFCYSTVCNDPVAPTNGRAIPATRISWRVNSTVRYVCNNGFKLNGQDSSYCEESGSFAGSLPRCVRRATCPPPIPPRNGRMVPRSKTTWRETDRVSFYCGFGFTLVGAGAATCRANGRWDNAAPACAEKAVVEVTTNGDAERPWGGARPWGAERPGDAAVFTTGTYYN</sequence>
<reference evidence="9" key="1">
    <citation type="journal article" date="2002" name="Science">
        <title>The draft genome of Ciona intestinalis: insights into chordate and vertebrate origins.</title>
        <authorList>
            <person name="Dehal P."/>
            <person name="Satou Y."/>
            <person name="Campbell R.K."/>
            <person name="Chapman J."/>
            <person name="Degnan B."/>
            <person name="De Tomaso A."/>
            <person name="Davidson B."/>
            <person name="Di Gregorio A."/>
            <person name="Gelpke M."/>
            <person name="Goodstein D.M."/>
            <person name="Harafuji N."/>
            <person name="Hastings K.E."/>
            <person name="Ho I."/>
            <person name="Hotta K."/>
            <person name="Huang W."/>
            <person name="Kawashima T."/>
            <person name="Lemaire P."/>
            <person name="Martinez D."/>
            <person name="Meinertzhagen I.A."/>
            <person name="Necula S."/>
            <person name="Nonaka M."/>
            <person name="Putnam N."/>
            <person name="Rash S."/>
            <person name="Saiga H."/>
            <person name="Satake M."/>
            <person name="Terry A."/>
            <person name="Yamada L."/>
            <person name="Wang H.G."/>
            <person name="Awazu S."/>
            <person name="Azumi K."/>
            <person name="Boore J."/>
            <person name="Branno M."/>
            <person name="Chin-Bow S."/>
            <person name="DeSantis R."/>
            <person name="Doyle S."/>
            <person name="Francino P."/>
            <person name="Keys D.N."/>
            <person name="Haga S."/>
            <person name="Hayashi H."/>
            <person name="Hino K."/>
            <person name="Imai K.S."/>
            <person name="Inaba K."/>
            <person name="Kano S."/>
            <person name="Kobayashi K."/>
            <person name="Kobayashi M."/>
            <person name="Lee B.I."/>
            <person name="Makabe K.W."/>
            <person name="Manohar C."/>
            <person name="Matassi G."/>
            <person name="Medina M."/>
            <person name="Mochizuki Y."/>
            <person name="Mount S."/>
            <person name="Morishita T."/>
            <person name="Miura S."/>
            <person name="Nakayama A."/>
            <person name="Nishizaka S."/>
            <person name="Nomoto H."/>
            <person name="Ohta F."/>
            <person name="Oishi K."/>
            <person name="Rigoutsos I."/>
            <person name="Sano M."/>
            <person name="Sasaki A."/>
            <person name="Sasakura Y."/>
            <person name="Shoguchi E."/>
            <person name="Shin-i T."/>
            <person name="Spagnuolo A."/>
            <person name="Stainier D."/>
            <person name="Suzuki M.M."/>
            <person name="Tassy O."/>
            <person name="Takatori N."/>
            <person name="Tokuoka M."/>
            <person name="Yagi K."/>
            <person name="Yoshizaki F."/>
            <person name="Wada S."/>
            <person name="Zhang C."/>
            <person name="Hyatt P.D."/>
            <person name="Larimer F."/>
            <person name="Detter C."/>
            <person name="Doggett N."/>
            <person name="Glavina T."/>
            <person name="Hawkins T."/>
            <person name="Richardson P."/>
            <person name="Lucas S."/>
            <person name="Kohara Y."/>
            <person name="Levine M."/>
            <person name="Satoh N."/>
            <person name="Rokhsar D.S."/>
        </authorList>
    </citation>
    <scope>NUCLEOTIDE SEQUENCE [LARGE SCALE GENOMIC DNA]</scope>
</reference>
<evidence type="ECO:0000256" key="5">
    <source>
        <dbReference type="ARBA" id="ARBA00023180"/>
    </source>
</evidence>
<dbReference type="SUPFAM" id="SSF57535">
    <property type="entry name" value="Complement control module/SCR domain"/>
    <property type="match status" value="4"/>
</dbReference>
<dbReference type="Pfam" id="PF00084">
    <property type="entry name" value="Sushi"/>
    <property type="match status" value="4"/>
</dbReference>
<dbReference type="GeneTree" id="ENSGT00940000163310"/>
<reference evidence="8" key="2">
    <citation type="journal article" date="2008" name="Genome Biol.">
        <title>Improved genome assembly and evidence-based global gene model set for the chordate Ciona intestinalis: new insight into intron and operon populations.</title>
        <authorList>
            <person name="Satou Y."/>
            <person name="Mineta K."/>
            <person name="Ogasawara M."/>
            <person name="Sasakura Y."/>
            <person name="Shoguchi E."/>
            <person name="Ueno K."/>
            <person name="Yamada L."/>
            <person name="Matsumoto J."/>
            <person name="Wasserscheid J."/>
            <person name="Dewar K."/>
            <person name="Wiley G.B."/>
            <person name="Macmil S.L."/>
            <person name="Roe B.A."/>
            <person name="Zeller R.W."/>
            <person name="Hastings K.E."/>
            <person name="Lemaire P."/>
            <person name="Lindquist E."/>
            <person name="Endo T."/>
            <person name="Hotta K."/>
            <person name="Inaba K."/>
        </authorList>
    </citation>
    <scope>NUCLEOTIDE SEQUENCE [LARGE SCALE GENOMIC DNA]</scope>
    <source>
        <strain evidence="8">wild type</strain>
    </source>
</reference>
<evidence type="ECO:0000256" key="6">
    <source>
        <dbReference type="PROSITE-ProRule" id="PRU00302"/>
    </source>
</evidence>
<dbReference type="Ensembl" id="ENSCINT00000036413.1">
    <property type="protein sequence ID" value="ENSCINP00000031627.1"/>
    <property type="gene ID" value="ENSCING00000019965.1"/>
</dbReference>
<feature type="disulfide bond" evidence="6">
    <location>
        <begin position="127"/>
        <end position="170"/>
    </location>
</feature>
<evidence type="ECO:0000313" key="8">
    <source>
        <dbReference type="Ensembl" id="ENSCINP00000031627.1"/>
    </source>
</evidence>
<feature type="disulfide bond" evidence="6">
    <location>
        <begin position="156"/>
        <end position="183"/>
    </location>
</feature>
<keyword evidence="4 6" id="KW-1015">Disulfide bond</keyword>
<dbReference type="OMA" id="HRAYSAI"/>
<dbReference type="HOGENOM" id="CLU_971562_0_0_1"/>
<dbReference type="STRING" id="7719.ENSCINP00000031627"/>
<proteinExistence type="predicted"/>
<evidence type="ECO:0000259" key="7">
    <source>
        <dbReference type="PROSITE" id="PS50923"/>
    </source>
</evidence>
<dbReference type="InterPro" id="IPR035976">
    <property type="entry name" value="Sushi/SCR/CCP_sf"/>
</dbReference>
<comment type="caution">
    <text evidence="6">Lacks conserved residue(s) required for the propagation of feature annotation.</text>
</comment>
<evidence type="ECO:0000313" key="9">
    <source>
        <dbReference type="Proteomes" id="UP000008144"/>
    </source>
</evidence>
<dbReference type="EMBL" id="EAAA01000829">
    <property type="status" value="NOT_ANNOTATED_CDS"/>
    <property type="molecule type" value="Genomic_DNA"/>
</dbReference>
<dbReference type="PROSITE" id="PS50923">
    <property type="entry name" value="SUSHI"/>
    <property type="match status" value="4"/>
</dbReference>
<dbReference type="PANTHER" id="PTHR46393:SF7">
    <property type="entry name" value="COMPLEMENT C2"/>
    <property type="match status" value="1"/>
</dbReference>
<dbReference type="Gene3D" id="2.10.70.10">
    <property type="entry name" value="Complement Module, domain 1"/>
    <property type="match status" value="4"/>
</dbReference>
<feature type="domain" description="Sushi" evidence="7">
    <location>
        <begin position="125"/>
        <end position="185"/>
    </location>
</feature>
<evidence type="ECO:0000256" key="4">
    <source>
        <dbReference type="ARBA" id="ARBA00023157"/>
    </source>
</evidence>
<dbReference type="PANTHER" id="PTHR46393">
    <property type="entry name" value="SUSHI DOMAIN-CONTAINING PROTEIN"/>
    <property type="match status" value="1"/>
</dbReference>
<keyword evidence="9" id="KW-1185">Reference proteome</keyword>
<dbReference type="Proteomes" id="UP000008144">
    <property type="component" value="Chromosome 11"/>
</dbReference>
<feature type="domain" description="Sushi" evidence="7">
    <location>
        <begin position="63"/>
        <end position="124"/>
    </location>
</feature>
<keyword evidence="5" id="KW-0325">Glycoprotein</keyword>
<feature type="disulfide bond" evidence="6">
    <location>
        <begin position="218"/>
        <end position="245"/>
    </location>
</feature>
<dbReference type="InterPro" id="IPR000436">
    <property type="entry name" value="Sushi_SCR_CCP_dom"/>
</dbReference>
<organism evidence="8 9">
    <name type="scientific">Ciona intestinalis</name>
    <name type="common">Transparent sea squirt</name>
    <name type="synonym">Ascidia intestinalis</name>
    <dbReference type="NCBI Taxonomy" id="7719"/>
    <lineage>
        <taxon>Eukaryota</taxon>
        <taxon>Metazoa</taxon>
        <taxon>Chordata</taxon>
        <taxon>Tunicata</taxon>
        <taxon>Ascidiacea</taxon>
        <taxon>Phlebobranchia</taxon>
        <taxon>Cionidae</taxon>
        <taxon>Ciona</taxon>
    </lineage>
</organism>
<name>H2XPP3_CIOIN</name>
<dbReference type="CDD" id="cd00033">
    <property type="entry name" value="CCP"/>
    <property type="match status" value="4"/>
</dbReference>
<evidence type="ECO:0000256" key="2">
    <source>
        <dbReference type="ARBA" id="ARBA00022729"/>
    </source>
</evidence>
<keyword evidence="2" id="KW-0732">Signal</keyword>
<dbReference type="AlphaFoldDB" id="H2XPP3"/>
<feature type="disulfide bond" evidence="6">
    <location>
        <begin position="189"/>
        <end position="232"/>
    </location>
</feature>
<dbReference type="SMART" id="SM00032">
    <property type="entry name" value="CCP"/>
    <property type="match status" value="4"/>
</dbReference>
<feature type="domain" description="Sushi" evidence="7">
    <location>
        <begin position="187"/>
        <end position="247"/>
    </location>
</feature>
<feature type="domain" description="Sushi" evidence="7">
    <location>
        <begin position="2"/>
        <end position="61"/>
    </location>
</feature>
<keyword evidence="3" id="KW-0677">Repeat</keyword>
<keyword evidence="1 6" id="KW-0768">Sushi</keyword>
<evidence type="ECO:0000256" key="1">
    <source>
        <dbReference type="ARBA" id="ARBA00022659"/>
    </source>
</evidence>